<reference evidence="1" key="1">
    <citation type="journal article" date="2014" name="Front. Microbiol.">
        <title>High frequency of phylogenetically diverse reductive dehalogenase-homologous genes in deep subseafloor sedimentary metagenomes.</title>
        <authorList>
            <person name="Kawai M."/>
            <person name="Futagami T."/>
            <person name="Toyoda A."/>
            <person name="Takaki Y."/>
            <person name="Nishi S."/>
            <person name="Hori S."/>
            <person name="Arai W."/>
            <person name="Tsubouchi T."/>
            <person name="Morono Y."/>
            <person name="Uchiyama I."/>
            <person name="Ito T."/>
            <person name="Fujiyama A."/>
            <person name="Inagaki F."/>
            <person name="Takami H."/>
        </authorList>
    </citation>
    <scope>NUCLEOTIDE SEQUENCE</scope>
    <source>
        <strain evidence="1">Expedition CK06-06</strain>
    </source>
</reference>
<organism evidence="1">
    <name type="scientific">marine sediment metagenome</name>
    <dbReference type="NCBI Taxonomy" id="412755"/>
    <lineage>
        <taxon>unclassified sequences</taxon>
        <taxon>metagenomes</taxon>
        <taxon>ecological metagenomes</taxon>
    </lineage>
</organism>
<accession>X0WBS9</accession>
<evidence type="ECO:0000313" key="1">
    <source>
        <dbReference type="EMBL" id="GAG28105.1"/>
    </source>
</evidence>
<sequence length="173" mass="18962">AEEMAHFLSTTARSWVGRRVEIVGAIDDLNRDPRREPLWAFLVWSIALQDEGGDGDGTPPMGSRLEALVMSPEARAGETISVKGTFRGANLFDDMPPGSQRKAGDWVLKDGPFVIWVTGKAPKGSGFSLEPSSRSDCRWRLEVSGKVEREAGLIYLKAKKIRLLGRSPEDAPP</sequence>
<comment type="caution">
    <text evidence="1">The sequence shown here is derived from an EMBL/GenBank/DDBJ whole genome shotgun (WGS) entry which is preliminary data.</text>
</comment>
<dbReference type="EMBL" id="BARS01031165">
    <property type="protein sequence ID" value="GAG28105.1"/>
    <property type="molecule type" value="Genomic_DNA"/>
</dbReference>
<name>X0WBS9_9ZZZZ</name>
<dbReference type="AlphaFoldDB" id="X0WBS9"/>
<proteinExistence type="predicted"/>
<feature type="non-terminal residue" evidence="1">
    <location>
        <position position="1"/>
    </location>
</feature>
<gene>
    <name evidence="1" type="ORF">S01H1_48532</name>
</gene>
<protein>
    <submittedName>
        <fullName evidence="1">Uncharacterized protein</fullName>
    </submittedName>
</protein>